<feature type="compositionally biased region" description="Pro residues" evidence="1">
    <location>
        <begin position="91"/>
        <end position="104"/>
    </location>
</feature>
<evidence type="ECO:0000313" key="3">
    <source>
        <dbReference type="EMBL" id="KAE9410669.1"/>
    </source>
</evidence>
<evidence type="ECO:0000259" key="2">
    <source>
        <dbReference type="Pfam" id="PF25459"/>
    </source>
</evidence>
<proteinExistence type="predicted"/>
<feature type="compositionally biased region" description="Low complexity" evidence="1">
    <location>
        <begin position="443"/>
        <end position="455"/>
    </location>
</feature>
<feature type="compositionally biased region" description="Polar residues" evidence="1">
    <location>
        <begin position="608"/>
        <end position="622"/>
    </location>
</feature>
<feature type="compositionally biased region" description="Acidic residues" evidence="1">
    <location>
        <begin position="485"/>
        <end position="504"/>
    </location>
</feature>
<keyword evidence="4" id="KW-1185">Reference proteome</keyword>
<feature type="compositionally biased region" description="Pro residues" evidence="1">
    <location>
        <begin position="586"/>
        <end position="607"/>
    </location>
</feature>
<accession>A0A6A4IJM3</accession>
<gene>
    <name evidence="3" type="ORF">BT96DRAFT_234501</name>
</gene>
<evidence type="ECO:0000256" key="1">
    <source>
        <dbReference type="SAM" id="MobiDB-lite"/>
    </source>
</evidence>
<feature type="compositionally biased region" description="Polar residues" evidence="1">
    <location>
        <begin position="251"/>
        <end position="278"/>
    </location>
</feature>
<feature type="compositionally biased region" description="Basic and acidic residues" evidence="1">
    <location>
        <begin position="389"/>
        <end position="408"/>
    </location>
</feature>
<dbReference type="EMBL" id="ML769384">
    <property type="protein sequence ID" value="KAE9410669.1"/>
    <property type="molecule type" value="Genomic_DNA"/>
</dbReference>
<feature type="compositionally biased region" description="Polar residues" evidence="1">
    <location>
        <begin position="533"/>
        <end position="549"/>
    </location>
</feature>
<sequence length="742" mass="79787">MSVEEADITEQKVLHEPGADDEDLVPEASEEQPESRFEEAFRAVPRPPLPAAGTRPVPADVQPMFVPPPPPPPPPVVPEYEPEHEDGAELAPPPPPRRTIPPPSQLIEDEDEQEETLAPPSVEPPRRLPPRPVLEDDGEMSDAPLPHPSRRSIPPPPPPAEEPAEEDDDEPKPVSASAPVRFVPPPPPESMPEEEEAETEEAEPKLEESTEEILPTPPRRAPSLEQQEEPLFIPPPPPKSANIVASIAQRRASQQVENVKLPSPTTHPEQMLVSTPALSVSDHSDDDQKGSEILDEEEGDPIDPSFYSPPSRRASALSPQAPAVPEPEQAPVEDEEQARRRTIAERMAKLGGIKFGAAPIPAPRPPPPPKRQESEDGNQGEGGVEIDADDKLELTEEEEERARKERIAAKMASMGGMRIGMQPFGMLSGRAPPPPSRPPPPESSSSSAPQQAPRHAAPPPPPPQDIDSEHESLATSDEGVRVEAEESEMEEVNYEDVQDEEEEVLPPPVPAREGRRSSGQYMPSHGRPPVPTTTPSRKSSAQSPASQTDAPPVPTARKSSASQPLPPSTSDYVMVEGSDEGESDSAPPPPPPRAGRPAPPRAPPVPPTDTTQPSESISSQWEMPSIPSVDFGESAELSLSWTDDITSSTQPPSEHPSLPKTSSNQVLSPDDLIAVWGKVGVQICEVATNLHEKSKKTLIGDGSYRGFIEATLREVPNAAPIAGQDYGYLGVYAIRGVGAEEG</sequence>
<feature type="compositionally biased region" description="Acidic residues" evidence="1">
    <location>
        <begin position="19"/>
        <end position="32"/>
    </location>
</feature>
<feature type="compositionally biased region" description="Acidic residues" evidence="1">
    <location>
        <begin position="191"/>
        <end position="201"/>
    </location>
</feature>
<feature type="domain" description="BBC1/AIM3 cysteine proteinase-fold" evidence="2">
    <location>
        <begin position="664"/>
        <end position="732"/>
    </location>
</feature>
<dbReference type="AlphaFoldDB" id="A0A6A4IJM3"/>
<feature type="compositionally biased region" description="Pro residues" evidence="1">
    <location>
        <begin position="360"/>
        <end position="369"/>
    </location>
</feature>
<dbReference type="Proteomes" id="UP000799118">
    <property type="component" value="Unassembled WGS sequence"/>
</dbReference>
<feature type="compositionally biased region" description="Polar residues" evidence="1">
    <location>
        <begin position="557"/>
        <end position="571"/>
    </location>
</feature>
<feature type="region of interest" description="Disordered" evidence="1">
    <location>
        <begin position="641"/>
        <end position="665"/>
    </location>
</feature>
<dbReference type="OrthoDB" id="207120at2759"/>
<feature type="compositionally biased region" description="Basic and acidic residues" evidence="1">
    <location>
        <begin position="337"/>
        <end position="348"/>
    </location>
</feature>
<evidence type="ECO:0000313" key="4">
    <source>
        <dbReference type="Proteomes" id="UP000799118"/>
    </source>
</evidence>
<feature type="compositionally biased region" description="Pro residues" evidence="1">
    <location>
        <begin position="431"/>
        <end position="442"/>
    </location>
</feature>
<name>A0A6A4IJM3_9AGAR</name>
<feature type="compositionally biased region" description="Basic and acidic residues" evidence="1">
    <location>
        <begin position="467"/>
        <end position="484"/>
    </location>
</feature>
<feature type="compositionally biased region" description="Pro residues" evidence="1">
    <location>
        <begin position="65"/>
        <end position="77"/>
    </location>
</feature>
<feature type="region of interest" description="Disordered" evidence="1">
    <location>
        <begin position="1"/>
        <end position="628"/>
    </location>
</feature>
<dbReference type="Pfam" id="PF25459">
    <property type="entry name" value="AIM3_BBC1_C"/>
    <property type="match status" value="1"/>
</dbReference>
<organism evidence="3 4">
    <name type="scientific">Gymnopus androsaceus JB14</name>
    <dbReference type="NCBI Taxonomy" id="1447944"/>
    <lineage>
        <taxon>Eukaryota</taxon>
        <taxon>Fungi</taxon>
        <taxon>Dikarya</taxon>
        <taxon>Basidiomycota</taxon>
        <taxon>Agaricomycotina</taxon>
        <taxon>Agaricomycetes</taxon>
        <taxon>Agaricomycetidae</taxon>
        <taxon>Agaricales</taxon>
        <taxon>Marasmiineae</taxon>
        <taxon>Omphalotaceae</taxon>
        <taxon>Gymnopus</taxon>
    </lineage>
</organism>
<reference evidence="3" key="1">
    <citation type="journal article" date="2019" name="Environ. Microbiol.">
        <title>Fungal ecological strategies reflected in gene transcription - a case study of two litter decomposers.</title>
        <authorList>
            <person name="Barbi F."/>
            <person name="Kohler A."/>
            <person name="Barry K."/>
            <person name="Baskaran P."/>
            <person name="Daum C."/>
            <person name="Fauchery L."/>
            <person name="Ihrmark K."/>
            <person name="Kuo A."/>
            <person name="LaButti K."/>
            <person name="Lipzen A."/>
            <person name="Morin E."/>
            <person name="Grigoriev I.V."/>
            <person name="Henrissat B."/>
            <person name="Lindahl B."/>
            <person name="Martin F."/>
        </authorList>
    </citation>
    <scope>NUCLEOTIDE SEQUENCE</scope>
    <source>
        <strain evidence="3">JB14</strain>
    </source>
</reference>
<feature type="compositionally biased region" description="Low complexity" evidence="1">
    <location>
        <begin position="308"/>
        <end position="330"/>
    </location>
</feature>
<protein>
    <recommendedName>
        <fullName evidence="2">BBC1/AIM3 cysteine proteinase-fold domain-containing protein</fullName>
    </recommendedName>
</protein>
<feature type="compositionally biased region" description="Basic and acidic residues" evidence="1">
    <location>
        <begin position="282"/>
        <end position="292"/>
    </location>
</feature>
<dbReference type="InterPro" id="IPR057402">
    <property type="entry name" value="AIM3_BBC1_C"/>
</dbReference>
<feature type="compositionally biased region" description="Basic and acidic residues" evidence="1">
    <location>
        <begin position="9"/>
        <end position="18"/>
    </location>
</feature>
<feature type="compositionally biased region" description="Polar residues" evidence="1">
    <location>
        <begin position="641"/>
        <end position="652"/>
    </location>
</feature>